<dbReference type="Proteomes" id="UP000176284">
    <property type="component" value="Unassembled WGS sequence"/>
</dbReference>
<comment type="caution">
    <text evidence="2">The sequence shown here is derived from an EMBL/GenBank/DDBJ whole genome shotgun (WGS) entry which is preliminary data.</text>
</comment>
<feature type="domain" description="Homing endonuclease LAGLIDADG" evidence="1">
    <location>
        <begin position="46"/>
        <end position="144"/>
    </location>
</feature>
<name>A0A1G1ZVJ0_9BACT</name>
<dbReference type="InterPro" id="IPR027434">
    <property type="entry name" value="Homing_endonucl"/>
</dbReference>
<protein>
    <recommendedName>
        <fullName evidence="1">Homing endonuclease LAGLIDADG domain-containing protein</fullName>
    </recommendedName>
</protein>
<dbReference type="InterPro" id="IPR004860">
    <property type="entry name" value="LAGLIDADG_dom"/>
</dbReference>
<dbReference type="EMBL" id="MHJM01000016">
    <property type="protein sequence ID" value="OGY67847.1"/>
    <property type="molecule type" value="Genomic_DNA"/>
</dbReference>
<dbReference type="GO" id="GO:0004519">
    <property type="term" value="F:endonuclease activity"/>
    <property type="evidence" value="ECO:0007669"/>
    <property type="project" value="InterPro"/>
</dbReference>
<dbReference type="PANTHER" id="PTHR36181:SF4">
    <property type="entry name" value="LAGLIDADG ENDONUCLEASE"/>
    <property type="match status" value="1"/>
</dbReference>
<organism evidence="2 3">
    <name type="scientific">Candidatus Harrisonbacteria bacterium RIFCSPLOWO2_02_FULL_45_10c</name>
    <dbReference type="NCBI Taxonomy" id="1798410"/>
    <lineage>
        <taxon>Bacteria</taxon>
        <taxon>Candidatus Harrisoniibacteriota</taxon>
    </lineage>
</organism>
<dbReference type="SUPFAM" id="SSF55608">
    <property type="entry name" value="Homing endonucleases"/>
    <property type="match status" value="1"/>
</dbReference>
<sequence length="204" mass="23930">MTKPLREKTTSVYALGRAPDNQQERFRSPLNLRWLDNIPSSIGYYLAGFAEGEGSFTASLRKKRDYKNEWQISLAFNVAQRDVSTLKLFKQHLKCGRLQCRSDGVHYFVVGDYPSLQNHVVPFFDRYQILSENKRKNFLIFKKITSLVYQKKHLTHNGMKTVLELREELNKGKGRKRKYFIGDVIEESSTTTRRTRSIEREDMV</sequence>
<evidence type="ECO:0000313" key="3">
    <source>
        <dbReference type="Proteomes" id="UP000176284"/>
    </source>
</evidence>
<dbReference type="InterPro" id="IPR051289">
    <property type="entry name" value="LAGLIDADG_Endonuclease"/>
</dbReference>
<dbReference type="Gene3D" id="3.10.28.10">
    <property type="entry name" value="Homing endonucleases"/>
    <property type="match status" value="1"/>
</dbReference>
<accession>A0A1G1ZVJ0</accession>
<evidence type="ECO:0000259" key="1">
    <source>
        <dbReference type="Pfam" id="PF00961"/>
    </source>
</evidence>
<dbReference type="Pfam" id="PF00961">
    <property type="entry name" value="LAGLIDADG_1"/>
    <property type="match status" value="1"/>
</dbReference>
<dbReference type="AlphaFoldDB" id="A0A1G1ZVJ0"/>
<dbReference type="PANTHER" id="PTHR36181">
    <property type="entry name" value="INTRON-ENCODED ENDONUCLEASE AI3-RELATED"/>
    <property type="match status" value="1"/>
</dbReference>
<gene>
    <name evidence="2" type="ORF">A3H63_01135</name>
</gene>
<proteinExistence type="predicted"/>
<reference evidence="2 3" key="1">
    <citation type="journal article" date="2016" name="Nat. Commun.">
        <title>Thousands of microbial genomes shed light on interconnected biogeochemical processes in an aquifer system.</title>
        <authorList>
            <person name="Anantharaman K."/>
            <person name="Brown C.T."/>
            <person name="Hug L.A."/>
            <person name="Sharon I."/>
            <person name="Castelle C.J."/>
            <person name="Probst A.J."/>
            <person name="Thomas B.C."/>
            <person name="Singh A."/>
            <person name="Wilkins M.J."/>
            <person name="Karaoz U."/>
            <person name="Brodie E.L."/>
            <person name="Williams K.H."/>
            <person name="Hubbard S.S."/>
            <person name="Banfield J.F."/>
        </authorList>
    </citation>
    <scope>NUCLEOTIDE SEQUENCE [LARGE SCALE GENOMIC DNA]</scope>
</reference>
<evidence type="ECO:0000313" key="2">
    <source>
        <dbReference type="EMBL" id="OGY67847.1"/>
    </source>
</evidence>